<proteinExistence type="predicted"/>
<dbReference type="GO" id="GO:0008270">
    <property type="term" value="F:zinc ion binding"/>
    <property type="evidence" value="ECO:0007669"/>
    <property type="project" value="UniProtKB-KW"/>
</dbReference>
<dbReference type="PANTHER" id="PTHR46539">
    <property type="entry name" value="E3 UBIQUITIN-PROTEIN LIGASE ATL42"/>
    <property type="match status" value="1"/>
</dbReference>
<organism evidence="9 10">
    <name type="scientific">Papaver atlanticum</name>
    <dbReference type="NCBI Taxonomy" id="357466"/>
    <lineage>
        <taxon>Eukaryota</taxon>
        <taxon>Viridiplantae</taxon>
        <taxon>Streptophyta</taxon>
        <taxon>Embryophyta</taxon>
        <taxon>Tracheophyta</taxon>
        <taxon>Spermatophyta</taxon>
        <taxon>Magnoliopsida</taxon>
        <taxon>Ranunculales</taxon>
        <taxon>Papaveraceae</taxon>
        <taxon>Papaveroideae</taxon>
        <taxon>Papaver</taxon>
    </lineage>
</organism>
<evidence type="ECO:0000313" key="10">
    <source>
        <dbReference type="Proteomes" id="UP001202328"/>
    </source>
</evidence>
<dbReference type="AlphaFoldDB" id="A0AAD4RY04"/>
<evidence type="ECO:0000256" key="6">
    <source>
        <dbReference type="ARBA" id="ARBA00022989"/>
    </source>
</evidence>
<dbReference type="EMBL" id="JAJJMB010017069">
    <property type="protein sequence ID" value="KAI3842257.1"/>
    <property type="molecule type" value="Genomic_DNA"/>
</dbReference>
<comment type="subcellular location">
    <subcellularLocation>
        <location evidence="1">Membrane</location>
    </subcellularLocation>
</comment>
<evidence type="ECO:0000313" key="9">
    <source>
        <dbReference type="EMBL" id="KAI3842257.1"/>
    </source>
</evidence>
<feature type="transmembrane region" description="Helical" evidence="8">
    <location>
        <begin position="26"/>
        <end position="47"/>
    </location>
</feature>
<keyword evidence="7 8" id="KW-0472">Membrane</keyword>
<dbReference type="PANTHER" id="PTHR46539:SF1">
    <property type="entry name" value="E3 UBIQUITIN-PROTEIN LIGASE ATL42"/>
    <property type="match status" value="1"/>
</dbReference>
<keyword evidence="4" id="KW-0863">Zinc-finger</keyword>
<gene>
    <name evidence="9" type="ORF">MKW98_026047</name>
</gene>
<keyword evidence="3" id="KW-0479">Metal-binding</keyword>
<keyword evidence="5" id="KW-0862">Zinc</keyword>
<evidence type="ECO:0000256" key="5">
    <source>
        <dbReference type="ARBA" id="ARBA00022833"/>
    </source>
</evidence>
<keyword evidence="10" id="KW-1185">Reference proteome</keyword>
<evidence type="ECO:0000256" key="1">
    <source>
        <dbReference type="ARBA" id="ARBA00004370"/>
    </source>
</evidence>
<comment type="caution">
    <text evidence="9">The sequence shown here is derived from an EMBL/GenBank/DDBJ whole genome shotgun (WGS) entry which is preliminary data.</text>
</comment>
<reference evidence="9" key="1">
    <citation type="submission" date="2022-04" db="EMBL/GenBank/DDBJ databases">
        <title>A functionally conserved STORR gene fusion in Papaver species that diverged 16.8 million years ago.</title>
        <authorList>
            <person name="Catania T."/>
        </authorList>
    </citation>
    <scope>NUCLEOTIDE SEQUENCE</scope>
    <source>
        <strain evidence="9">S-188037</strain>
    </source>
</reference>
<sequence>MLLPYTSAQSDNDDAIALAIQCGYELLYGVILMILCVIIRWLWVIYYNRRRHISVNRQRRHIVVPRRHNNNFTRGSAATRKRGLDLKVIETFPVFKHPDVKNTENVLECAVCLSRFEDGDVLRLLGLGSE</sequence>
<keyword evidence="2 8" id="KW-0812">Transmembrane</keyword>
<evidence type="ECO:0000256" key="8">
    <source>
        <dbReference type="SAM" id="Phobius"/>
    </source>
</evidence>
<keyword evidence="6 8" id="KW-1133">Transmembrane helix</keyword>
<name>A0AAD4RY04_9MAGN</name>
<dbReference type="Proteomes" id="UP001202328">
    <property type="component" value="Unassembled WGS sequence"/>
</dbReference>
<evidence type="ECO:0000256" key="7">
    <source>
        <dbReference type="ARBA" id="ARBA00023136"/>
    </source>
</evidence>
<protein>
    <submittedName>
        <fullName evidence="9">Uncharacterized protein</fullName>
    </submittedName>
</protein>
<accession>A0AAD4RY04</accession>
<evidence type="ECO:0000256" key="3">
    <source>
        <dbReference type="ARBA" id="ARBA00022723"/>
    </source>
</evidence>
<evidence type="ECO:0000256" key="4">
    <source>
        <dbReference type="ARBA" id="ARBA00022771"/>
    </source>
</evidence>
<dbReference type="GO" id="GO:0016020">
    <property type="term" value="C:membrane"/>
    <property type="evidence" value="ECO:0007669"/>
    <property type="project" value="UniProtKB-SubCell"/>
</dbReference>
<evidence type="ECO:0000256" key="2">
    <source>
        <dbReference type="ARBA" id="ARBA00022692"/>
    </source>
</evidence>